<feature type="transmembrane region" description="Helical" evidence="2">
    <location>
        <begin position="200"/>
        <end position="222"/>
    </location>
</feature>
<keyword evidence="2" id="KW-1133">Transmembrane helix</keyword>
<feature type="transmembrane region" description="Helical" evidence="2">
    <location>
        <begin position="357"/>
        <end position="377"/>
    </location>
</feature>
<proteinExistence type="predicted"/>
<organism evidence="4">
    <name type="scientific">hydrothermal vent metagenome</name>
    <dbReference type="NCBI Taxonomy" id="652676"/>
    <lineage>
        <taxon>unclassified sequences</taxon>
        <taxon>metagenomes</taxon>
        <taxon>ecological metagenomes</taxon>
    </lineage>
</organism>
<evidence type="ECO:0000256" key="2">
    <source>
        <dbReference type="SAM" id="Phobius"/>
    </source>
</evidence>
<protein>
    <recommendedName>
        <fullName evidence="3">DZANK-type domain-containing protein</fullName>
    </recommendedName>
</protein>
<feature type="transmembrane region" description="Helical" evidence="2">
    <location>
        <begin position="281"/>
        <end position="302"/>
    </location>
</feature>
<feature type="compositionally biased region" description="Pro residues" evidence="1">
    <location>
        <begin position="118"/>
        <end position="131"/>
    </location>
</feature>
<feature type="compositionally biased region" description="Pro residues" evidence="1">
    <location>
        <begin position="84"/>
        <end position="93"/>
    </location>
</feature>
<gene>
    <name evidence="4" type="ORF">MNBD_ACTINO02-811</name>
</gene>
<feature type="domain" description="DZANK-type" evidence="3">
    <location>
        <begin position="11"/>
        <end position="62"/>
    </location>
</feature>
<feature type="transmembrane region" description="Helical" evidence="2">
    <location>
        <begin position="323"/>
        <end position="345"/>
    </location>
</feature>
<dbReference type="AlphaFoldDB" id="A0A3B0SPP0"/>
<evidence type="ECO:0000256" key="1">
    <source>
        <dbReference type="SAM" id="MobiDB-lite"/>
    </source>
</evidence>
<feature type="region of interest" description="Disordered" evidence="1">
    <location>
        <begin position="76"/>
        <end position="183"/>
    </location>
</feature>
<evidence type="ECO:0000313" key="4">
    <source>
        <dbReference type="EMBL" id="VAW06183.1"/>
    </source>
</evidence>
<reference evidence="4" key="1">
    <citation type="submission" date="2018-06" db="EMBL/GenBank/DDBJ databases">
        <authorList>
            <person name="Zhirakovskaya E."/>
        </authorList>
    </citation>
    <scope>NUCLEOTIDE SEQUENCE</scope>
</reference>
<sequence length="393" mass="41893">MAEQKEQPGYCFTCGTETDLTRRFCRACGGGFDTIEVANRTKFCITCGSGLASNWKHCIVCGTEASEAAAAEHYEKQAISKRPTVPPPPPNAPNTPGVELISRGWSDESATSADSAGAPPPPLTPATPGPAPAGGLPPNQPVDVIDVPAPEPVDDTTASTDRPVTPFESPAFERSTRDSPTLDHSLAPALRPHAFVDPGLASHITQIALLLTTSLVVARFIGLDRFGDSVIDPSLYDRTTTPLIALGALSVVALMWWSWITAGNFEALGRPGLERGRAFSIWAWFVPVLQVSLSRGLINRMWNAPEPDSWSRTPWSQRQGNSAITVTWIALIVALLLLGAPLVSADLGDLATTTNRLLQAVGLTSLAVALLSLVRSVGGVTDRHQRRIEGTLR</sequence>
<feature type="transmembrane region" description="Helical" evidence="2">
    <location>
        <begin position="243"/>
        <end position="261"/>
    </location>
</feature>
<evidence type="ECO:0000259" key="3">
    <source>
        <dbReference type="Pfam" id="PF12773"/>
    </source>
</evidence>
<name>A0A3B0SPP0_9ZZZZ</name>
<keyword evidence="2" id="KW-0812">Transmembrane</keyword>
<dbReference type="InterPro" id="IPR025874">
    <property type="entry name" value="DZR"/>
</dbReference>
<dbReference type="Pfam" id="PF12773">
    <property type="entry name" value="DZR"/>
    <property type="match status" value="1"/>
</dbReference>
<dbReference type="EMBL" id="UOEK01000341">
    <property type="protein sequence ID" value="VAW06183.1"/>
    <property type="molecule type" value="Genomic_DNA"/>
</dbReference>
<keyword evidence="2" id="KW-0472">Membrane</keyword>
<accession>A0A3B0SPP0</accession>